<sequence length="500" mass="55047">MTSQTSPAEGPSTPEAASAREAAVKVSVIVPVYNPGRYLEDCIASLLDQDMPAGEFEVIFVDDGSTDDSPRRLDALAATHPLIQVIHQANSGWSGRPRNVGIEAAHGEYVFFLDNDDLLGQQALRRMYAFAKANDSDIVVGKMVGKGRGVPRELFRKTYPAATLADSPLIDSLTPHKLFRRAFLDKHGLRFPEGRRRLEDHVFVIAAYFAADTISVLSDYVCYYHVRRDDDSNAGFECLDPKSYFGFLREALDIVEANTEPGPLRDRLYRRWYRVEMLERLRGKRLLDTPAGQRGPLLDEVRLVVAERFGPGVAATLPPTYRVIGSLAQAGLLKDLLSFADWENNIAAAAELDDLGWQDGALQLTLTAELRNGDKLLTFAHRDGRDRLDVIPCCRLPDRPRSPKQTWTAHPGCRKARSTYSPGTGTPGPNTCSRPPSTAPATQSPSTVRSSDKCSRRGPPSTSPTPRADGRSRREPGISSFASPAVAGRRKPGWDRIAPK</sequence>
<dbReference type="Proteomes" id="UP000198983">
    <property type="component" value="Chromosome I"/>
</dbReference>
<dbReference type="Pfam" id="PF00535">
    <property type="entry name" value="Glycos_transf_2"/>
    <property type="match status" value="1"/>
</dbReference>
<dbReference type="Pfam" id="PF22181">
    <property type="entry name" value="TarS_linker"/>
    <property type="match status" value="1"/>
</dbReference>
<dbReference type="PANTHER" id="PTHR22916:SF3">
    <property type="entry name" value="UDP-GLCNAC:BETAGAL BETA-1,3-N-ACETYLGLUCOSAMINYLTRANSFERASE-LIKE PROTEIN 1"/>
    <property type="match status" value="1"/>
</dbReference>
<accession>A0A1H1U1G0</accession>
<reference evidence="4 5" key="1">
    <citation type="submission" date="2016-10" db="EMBL/GenBank/DDBJ databases">
        <authorList>
            <person name="de Groot N.N."/>
        </authorList>
    </citation>
    <scope>NUCLEOTIDE SEQUENCE [LARGE SCALE GENOMIC DNA]</scope>
    <source>
        <strain evidence="4 5">DSM 22024</strain>
    </source>
</reference>
<evidence type="ECO:0000313" key="4">
    <source>
        <dbReference type="EMBL" id="SDS66171.1"/>
    </source>
</evidence>
<keyword evidence="5" id="KW-1185">Reference proteome</keyword>
<protein>
    <submittedName>
        <fullName evidence="4">Glycosyltransferase involved in cell wall bisynthesis</fullName>
    </submittedName>
</protein>
<dbReference type="Gene3D" id="3.90.550.10">
    <property type="entry name" value="Spore Coat Polysaccharide Biosynthesis Protein SpsA, Chain A"/>
    <property type="match status" value="1"/>
</dbReference>
<dbReference type="SUPFAM" id="SSF53448">
    <property type="entry name" value="Nucleotide-diphospho-sugar transferases"/>
    <property type="match status" value="1"/>
</dbReference>
<dbReference type="EMBL" id="LT629732">
    <property type="protein sequence ID" value="SDS66171.1"/>
    <property type="molecule type" value="Genomic_DNA"/>
</dbReference>
<feature type="compositionally biased region" description="Low complexity" evidence="1">
    <location>
        <begin position="433"/>
        <end position="447"/>
    </location>
</feature>
<evidence type="ECO:0000259" key="2">
    <source>
        <dbReference type="Pfam" id="PF00535"/>
    </source>
</evidence>
<gene>
    <name evidence="4" type="ORF">SAMN04489717_3422</name>
</gene>
<dbReference type="InterPro" id="IPR029044">
    <property type="entry name" value="Nucleotide-diphossugar_trans"/>
</dbReference>
<organism evidence="4 5">
    <name type="scientific">Actinopolymorpha singaporensis</name>
    <dbReference type="NCBI Taxonomy" id="117157"/>
    <lineage>
        <taxon>Bacteria</taxon>
        <taxon>Bacillati</taxon>
        <taxon>Actinomycetota</taxon>
        <taxon>Actinomycetes</taxon>
        <taxon>Propionibacteriales</taxon>
        <taxon>Actinopolymorphaceae</taxon>
        <taxon>Actinopolymorpha</taxon>
    </lineage>
</organism>
<feature type="compositionally biased region" description="Polar residues" evidence="1">
    <location>
        <begin position="418"/>
        <end position="432"/>
    </location>
</feature>
<name>A0A1H1U1G0_9ACTN</name>
<dbReference type="CDD" id="cd00761">
    <property type="entry name" value="Glyco_tranf_GTA_type"/>
    <property type="match status" value="1"/>
</dbReference>
<dbReference type="InterPro" id="IPR054028">
    <property type="entry name" value="TarS/TarP_linker"/>
</dbReference>
<dbReference type="PANTHER" id="PTHR22916">
    <property type="entry name" value="GLYCOSYLTRANSFERASE"/>
    <property type="match status" value="1"/>
</dbReference>
<feature type="region of interest" description="Disordered" evidence="1">
    <location>
        <begin position="399"/>
        <end position="500"/>
    </location>
</feature>
<dbReference type="InterPro" id="IPR001173">
    <property type="entry name" value="Glyco_trans_2-like"/>
</dbReference>
<evidence type="ECO:0000313" key="5">
    <source>
        <dbReference type="Proteomes" id="UP000198983"/>
    </source>
</evidence>
<feature type="domain" description="Glycosyltransferase 2-like" evidence="2">
    <location>
        <begin position="27"/>
        <end position="157"/>
    </location>
</feature>
<dbReference type="OrthoDB" id="2676521at2"/>
<feature type="domain" description="TarS/TarP linker" evidence="3">
    <location>
        <begin position="241"/>
        <end position="340"/>
    </location>
</feature>
<dbReference type="STRING" id="117157.SAMN04489717_3422"/>
<evidence type="ECO:0000256" key="1">
    <source>
        <dbReference type="SAM" id="MobiDB-lite"/>
    </source>
</evidence>
<keyword evidence="4" id="KW-0808">Transferase</keyword>
<dbReference type="GO" id="GO:0016758">
    <property type="term" value="F:hexosyltransferase activity"/>
    <property type="evidence" value="ECO:0007669"/>
    <property type="project" value="UniProtKB-ARBA"/>
</dbReference>
<evidence type="ECO:0000259" key="3">
    <source>
        <dbReference type="Pfam" id="PF22181"/>
    </source>
</evidence>
<proteinExistence type="predicted"/>
<feature type="compositionally biased region" description="Low complexity" evidence="1">
    <location>
        <begin position="457"/>
        <end position="467"/>
    </location>
</feature>
<dbReference type="AlphaFoldDB" id="A0A1H1U1G0"/>